<name>A0ABQ3X804_9ACTN</name>
<dbReference type="PANTHER" id="PTHR30472">
    <property type="entry name" value="FERRIC ENTEROBACTIN TRANSPORT SYSTEM PERMEASE PROTEIN"/>
    <property type="match status" value="1"/>
</dbReference>
<keyword evidence="7 8" id="KW-0472">Membrane</keyword>
<dbReference type="InterPro" id="IPR037294">
    <property type="entry name" value="ABC_BtuC-like"/>
</dbReference>
<reference evidence="9 10" key="1">
    <citation type="submission" date="2021-01" db="EMBL/GenBank/DDBJ databases">
        <title>Whole genome shotgun sequence of Actinoplanes couchii NBRC 106145.</title>
        <authorList>
            <person name="Komaki H."/>
            <person name="Tamura T."/>
        </authorList>
    </citation>
    <scope>NUCLEOTIDE SEQUENCE [LARGE SCALE GENOMIC DNA]</scope>
    <source>
        <strain evidence="9 10">NBRC 106145</strain>
    </source>
</reference>
<accession>A0ABQ3X804</accession>
<feature type="transmembrane region" description="Helical" evidence="8">
    <location>
        <begin position="89"/>
        <end position="110"/>
    </location>
</feature>
<evidence type="ECO:0000256" key="8">
    <source>
        <dbReference type="SAM" id="Phobius"/>
    </source>
</evidence>
<dbReference type="SUPFAM" id="SSF81345">
    <property type="entry name" value="ABC transporter involved in vitamin B12 uptake, BtuC"/>
    <property type="match status" value="1"/>
</dbReference>
<organism evidence="9 10">
    <name type="scientific">Actinoplanes couchii</name>
    <dbReference type="NCBI Taxonomy" id="403638"/>
    <lineage>
        <taxon>Bacteria</taxon>
        <taxon>Bacillati</taxon>
        <taxon>Actinomycetota</taxon>
        <taxon>Actinomycetes</taxon>
        <taxon>Micromonosporales</taxon>
        <taxon>Micromonosporaceae</taxon>
        <taxon>Actinoplanes</taxon>
    </lineage>
</organism>
<comment type="similarity">
    <text evidence="2">Belongs to the binding-protein-dependent transport system permease family. FecCD subfamily.</text>
</comment>
<keyword evidence="3" id="KW-0813">Transport</keyword>
<proteinExistence type="inferred from homology"/>
<dbReference type="RefSeq" id="WP_239145173.1">
    <property type="nucleotide sequence ID" value="NZ_BAAAQE010000036.1"/>
</dbReference>
<feature type="transmembrane region" description="Helical" evidence="8">
    <location>
        <begin position="235"/>
        <end position="257"/>
    </location>
</feature>
<dbReference type="EMBL" id="BOMG01000042">
    <property type="protein sequence ID" value="GID54589.1"/>
    <property type="molecule type" value="Genomic_DNA"/>
</dbReference>
<feature type="transmembrane region" description="Helical" evidence="8">
    <location>
        <begin position="191"/>
        <end position="214"/>
    </location>
</feature>
<dbReference type="Gene3D" id="1.10.3470.10">
    <property type="entry name" value="ABC transporter involved in vitamin B12 uptake, BtuC"/>
    <property type="match status" value="1"/>
</dbReference>
<dbReference type="Proteomes" id="UP000612282">
    <property type="component" value="Unassembled WGS sequence"/>
</dbReference>
<evidence type="ECO:0000256" key="7">
    <source>
        <dbReference type="ARBA" id="ARBA00023136"/>
    </source>
</evidence>
<feature type="transmembrane region" description="Helical" evidence="8">
    <location>
        <begin position="57"/>
        <end position="77"/>
    </location>
</feature>
<evidence type="ECO:0000256" key="1">
    <source>
        <dbReference type="ARBA" id="ARBA00004651"/>
    </source>
</evidence>
<evidence type="ECO:0000313" key="9">
    <source>
        <dbReference type="EMBL" id="GID54589.1"/>
    </source>
</evidence>
<keyword evidence="10" id="KW-1185">Reference proteome</keyword>
<evidence type="ECO:0000256" key="6">
    <source>
        <dbReference type="ARBA" id="ARBA00022989"/>
    </source>
</evidence>
<comment type="caution">
    <text evidence="9">The sequence shown here is derived from an EMBL/GenBank/DDBJ whole genome shotgun (WGS) entry which is preliminary data.</text>
</comment>
<protein>
    <submittedName>
        <fullName evidence="9">Iron ABC transporter permease</fullName>
    </submittedName>
</protein>
<dbReference type="PANTHER" id="PTHR30472:SF1">
    <property type="entry name" value="FE(3+) DICITRATE TRANSPORT SYSTEM PERMEASE PROTEIN FECC-RELATED"/>
    <property type="match status" value="1"/>
</dbReference>
<comment type="subcellular location">
    <subcellularLocation>
        <location evidence="1">Cell membrane</location>
        <topology evidence="1">Multi-pass membrane protein</topology>
    </subcellularLocation>
</comment>
<evidence type="ECO:0000256" key="2">
    <source>
        <dbReference type="ARBA" id="ARBA00007935"/>
    </source>
</evidence>
<feature type="transmembrane region" description="Helical" evidence="8">
    <location>
        <begin position="147"/>
        <end position="167"/>
    </location>
</feature>
<evidence type="ECO:0000256" key="4">
    <source>
        <dbReference type="ARBA" id="ARBA00022475"/>
    </source>
</evidence>
<keyword evidence="4" id="KW-1003">Cell membrane</keyword>
<evidence type="ECO:0000313" key="10">
    <source>
        <dbReference type="Proteomes" id="UP000612282"/>
    </source>
</evidence>
<feature type="transmembrane region" description="Helical" evidence="8">
    <location>
        <begin position="116"/>
        <end position="135"/>
    </location>
</feature>
<feature type="transmembrane region" description="Helical" evidence="8">
    <location>
        <begin position="277"/>
        <end position="295"/>
    </location>
</feature>
<feature type="transmembrane region" description="Helical" evidence="8">
    <location>
        <begin position="307"/>
        <end position="324"/>
    </location>
</feature>
<sequence>MNKRAIGFVLLVLTLAGVVVLSVTVGSRGLPPETIWAALTHHEPALPEHLIVSEVRVPRTVIGLIAGMALGLAGAVVQGVTRNPLADPGILGVNAGAALFVVIGISVFGLTDLIGYVWFSFAGAAGAAVLVYLIGAMGSGGATPVKIALSGAALSAVLGAATTAVLLTDADTFEEFRLWQVGSLAGRGAEVAVQAAPFLLIGAVLALASARVLNALGMGDDVAVSWGQNVTAGRLLCGAAVVLLCGAATAMAGPIGFVGLVVPHMARIVTGPDHRWLLPYAMILAPVLLLSADVLGRIVAHPGEVQVGIVTAVIGAPVFVALARRRRLAEL</sequence>
<dbReference type="Pfam" id="PF01032">
    <property type="entry name" value="FecCD"/>
    <property type="match status" value="1"/>
</dbReference>
<keyword evidence="5 8" id="KW-0812">Transmembrane</keyword>
<evidence type="ECO:0000256" key="5">
    <source>
        <dbReference type="ARBA" id="ARBA00022692"/>
    </source>
</evidence>
<keyword evidence="6 8" id="KW-1133">Transmembrane helix</keyword>
<gene>
    <name evidence="9" type="ORF">Aco03nite_029930</name>
</gene>
<dbReference type="CDD" id="cd06550">
    <property type="entry name" value="TM_ABC_iron-siderophores_like"/>
    <property type="match status" value="1"/>
</dbReference>
<dbReference type="InterPro" id="IPR000522">
    <property type="entry name" value="ABC_transptr_permease_BtuC"/>
</dbReference>
<evidence type="ECO:0000256" key="3">
    <source>
        <dbReference type="ARBA" id="ARBA00022448"/>
    </source>
</evidence>